<evidence type="ECO:0000259" key="6">
    <source>
        <dbReference type="Pfam" id="PF04542"/>
    </source>
</evidence>
<gene>
    <name evidence="8" type="ORF">WMO45_09645</name>
</gene>
<dbReference type="CDD" id="cd06171">
    <property type="entry name" value="Sigma70_r4"/>
    <property type="match status" value="1"/>
</dbReference>
<evidence type="ECO:0000256" key="5">
    <source>
        <dbReference type="ARBA" id="ARBA00023163"/>
    </source>
</evidence>
<reference evidence="8 9" key="1">
    <citation type="submission" date="2024-03" db="EMBL/GenBank/DDBJ databases">
        <title>Human intestinal bacterial collection.</title>
        <authorList>
            <person name="Pauvert C."/>
            <person name="Hitch T.C.A."/>
            <person name="Clavel T."/>
        </authorList>
    </citation>
    <scope>NUCLEOTIDE SEQUENCE [LARGE SCALE GENOMIC DNA]</scope>
    <source>
        <strain evidence="8 9">CLA-AP-H34</strain>
    </source>
</reference>
<dbReference type="InterPro" id="IPR013249">
    <property type="entry name" value="RNA_pol_sigma70_r4_t2"/>
</dbReference>
<evidence type="ECO:0000259" key="7">
    <source>
        <dbReference type="Pfam" id="PF08281"/>
    </source>
</evidence>
<evidence type="ECO:0000256" key="2">
    <source>
        <dbReference type="ARBA" id="ARBA00023015"/>
    </source>
</evidence>
<evidence type="ECO:0000313" key="8">
    <source>
        <dbReference type="EMBL" id="MEQ2456786.1"/>
    </source>
</evidence>
<dbReference type="PANTHER" id="PTHR43133:SF8">
    <property type="entry name" value="RNA POLYMERASE SIGMA FACTOR HI_1459-RELATED"/>
    <property type="match status" value="1"/>
</dbReference>
<accession>A0ABV1ET34</accession>
<comment type="caution">
    <text evidence="8">The sequence shown here is derived from an EMBL/GenBank/DDBJ whole genome shotgun (WGS) entry which is preliminary data.</text>
</comment>
<dbReference type="Pfam" id="PF04542">
    <property type="entry name" value="Sigma70_r2"/>
    <property type="match status" value="1"/>
</dbReference>
<dbReference type="SUPFAM" id="SSF88946">
    <property type="entry name" value="Sigma2 domain of RNA polymerase sigma factors"/>
    <property type="match status" value="1"/>
</dbReference>
<dbReference type="InterPro" id="IPR007627">
    <property type="entry name" value="RNA_pol_sigma70_r2"/>
</dbReference>
<evidence type="ECO:0000256" key="3">
    <source>
        <dbReference type="ARBA" id="ARBA00023082"/>
    </source>
</evidence>
<evidence type="ECO:0000256" key="1">
    <source>
        <dbReference type="ARBA" id="ARBA00010641"/>
    </source>
</evidence>
<dbReference type="InterPro" id="IPR036388">
    <property type="entry name" value="WH-like_DNA-bd_sf"/>
</dbReference>
<keyword evidence="3" id="KW-0731">Sigma factor</keyword>
<name>A0ABV1ET34_9FIRM</name>
<dbReference type="EMBL" id="JBBMFT010000005">
    <property type="protein sequence ID" value="MEQ2456786.1"/>
    <property type="molecule type" value="Genomic_DNA"/>
</dbReference>
<dbReference type="SUPFAM" id="SSF88659">
    <property type="entry name" value="Sigma3 and sigma4 domains of RNA polymerase sigma factors"/>
    <property type="match status" value="1"/>
</dbReference>
<keyword evidence="9" id="KW-1185">Reference proteome</keyword>
<dbReference type="Pfam" id="PF08281">
    <property type="entry name" value="Sigma70_r4_2"/>
    <property type="match status" value="1"/>
</dbReference>
<dbReference type="InterPro" id="IPR013325">
    <property type="entry name" value="RNA_pol_sigma_r2"/>
</dbReference>
<feature type="domain" description="RNA polymerase sigma factor 70 region 4 type 2" evidence="7">
    <location>
        <begin position="103"/>
        <end position="153"/>
    </location>
</feature>
<proteinExistence type="inferred from homology"/>
<dbReference type="Gene3D" id="1.10.1740.10">
    <property type="match status" value="1"/>
</dbReference>
<dbReference type="Proteomes" id="UP001440599">
    <property type="component" value="Unassembled WGS sequence"/>
</dbReference>
<comment type="similarity">
    <text evidence="1">Belongs to the sigma-70 factor family. ECF subfamily.</text>
</comment>
<evidence type="ECO:0000313" key="9">
    <source>
        <dbReference type="Proteomes" id="UP001440599"/>
    </source>
</evidence>
<dbReference type="RefSeq" id="WP_349140488.1">
    <property type="nucleotide sequence ID" value="NZ_JBBMFT010000005.1"/>
</dbReference>
<keyword evidence="5" id="KW-0804">Transcription</keyword>
<keyword evidence="2" id="KW-0805">Transcription regulation</keyword>
<dbReference type="PANTHER" id="PTHR43133">
    <property type="entry name" value="RNA POLYMERASE ECF-TYPE SIGMA FACTO"/>
    <property type="match status" value="1"/>
</dbReference>
<dbReference type="Gene3D" id="1.10.10.10">
    <property type="entry name" value="Winged helix-like DNA-binding domain superfamily/Winged helix DNA-binding domain"/>
    <property type="match status" value="1"/>
</dbReference>
<sequence>MPSLNGVPLSCEEILDRYGPLIYRMAIQGTGSASDGEDVAQEVFVSLIRCDPAFADESHLRAWLIRATANRCKSWGRSAWRRRTVSLESAPDLSAPEPDGGGVLEAVAALPPKYRWPVYLHYVEGYTAGEIGQLLGCPRNTVLSRLSRARAKLKDALKEEWS</sequence>
<dbReference type="InterPro" id="IPR039425">
    <property type="entry name" value="RNA_pol_sigma-70-like"/>
</dbReference>
<organism evidence="8 9">
    <name type="scientific">Flavonifractor hominis</name>
    <dbReference type="NCBI Taxonomy" id="3133178"/>
    <lineage>
        <taxon>Bacteria</taxon>
        <taxon>Bacillati</taxon>
        <taxon>Bacillota</taxon>
        <taxon>Clostridia</taxon>
        <taxon>Eubacteriales</taxon>
        <taxon>Oscillospiraceae</taxon>
        <taxon>Flavonifractor</taxon>
    </lineage>
</organism>
<evidence type="ECO:0000256" key="4">
    <source>
        <dbReference type="ARBA" id="ARBA00023125"/>
    </source>
</evidence>
<protein>
    <submittedName>
        <fullName evidence="8">RNA polymerase sigma factor</fullName>
    </submittedName>
</protein>
<keyword evidence="4" id="KW-0238">DNA-binding</keyword>
<feature type="domain" description="RNA polymerase sigma-70 region 2" evidence="6">
    <location>
        <begin position="16"/>
        <end position="82"/>
    </location>
</feature>
<dbReference type="InterPro" id="IPR013324">
    <property type="entry name" value="RNA_pol_sigma_r3/r4-like"/>
</dbReference>